<dbReference type="GO" id="GO:0017056">
    <property type="term" value="F:structural constituent of nuclear pore"/>
    <property type="evidence" value="ECO:0007669"/>
    <property type="project" value="InterPro"/>
</dbReference>
<dbReference type="AlphaFoldDB" id="A0A1G4JPG9"/>
<dbReference type="GO" id="GO:0006606">
    <property type="term" value="P:protein import into nucleus"/>
    <property type="evidence" value="ECO:0007669"/>
    <property type="project" value="UniProtKB-ARBA"/>
</dbReference>
<dbReference type="GO" id="GO:0051028">
    <property type="term" value="P:mRNA transport"/>
    <property type="evidence" value="ECO:0007669"/>
    <property type="project" value="UniProtKB-KW"/>
</dbReference>
<dbReference type="InterPro" id="IPR024882">
    <property type="entry name" value="NUP58/p45/49"/>
</dbReference>
<reference evidence="12" key="1">
    <citation type="submission" date="2016-03" db="EMBL/GenBank/DDBJ databases">
        <authorList>
            <person name="Devillers Hugo."/>
        </authorList>
    </citation>
    <scope>NUCLEOTIDE SEQUENCE [LARGE SCALE GENOMIC DNA]</scope>
</reference>
<dbReference type="InterPro" id="IPR025574">
    <property type="entry name" value="Nucleoporin_FG_rpt"/>
</dbReference>
<dbReference type="PANTHER" id="PTHR13437:SF2">
    <property type="entry name" value="NUCLEOPORIN P58_P45"/>
    <property type="match status" value="1"/>
</dbReference>
<dbReference type="EMBL" id="LT598477">
    <property type="protein sequence ID" value="SCU92645.1"/>
    <property type="molecule type" value="Genomic_DNA"/>
</dbReference>
<protein>
    <submittedName>
        <fullName evidence="11">LAME_0F00870g1_1</fullName>
    </submittedName>
</protein>
<accession>A0A1G4JPG9</accession>
<feature type="compositionally biased region" description="Low complexity" evidence="10">
    <location>
        <begin position="48"/>
        <end position="63"/>
    </location>
</feature>
<dbReference type="GO" id="GO:0008139">
    <property type="term" value="F:nuclear localization sequence binding"/>
    <property type="evidence" value="ECO:0007669"/>
    <property type="project" value="InterPro"/>
</dbReference>
<evidence type="ECO:0000256" key="6">
    <source>
        <dbReference type="ARBA" id="ARBA00022927"/>
    </source>
</evidence>
<dbReference type="Proteomes" id="UP000191144">
    <property type="component" value="Chromosome F"/>
</dbReference>
<feature type="compositionally biased region" description="Polar residues" evidence="10">
    <location>
        <begin position="76"/>
        <end position="87"/>
    </location>
</feature>
<keyword evidence="5" id="KW-0509">mRNA transport</keyword>
<evidence type="ECO:0000256" key="5">
    <source>
        <dbReference type="ARBA" id="ARBA00022816"/>
    </source>
</evidence>
<dbReference type="GO" id="GO:0031965">
    <property type="term" value="C:nuclear membrane"/>
    <property type="evidence" value="ECO:0007669"/>
    <property type="project" value="UniProtKB-SubCell"/>
</dbReference>
<keyword evidence="8" id="KW-0906">Nuclear pore complex</keyword>
<proteinExistence type="predicted"/>
<feature type="compositionally biased region" description="Low complexity" evidence="10">
    <location>
        <begin position="88"/>
        <end position="125"/>
    </location>
</feature>
<evidence type="ECO:0000256" key="4">
    <source>
        <dbReference type="ARBA" id="ARBA00022448"/>
    </source>
</evidence>
<evidence type="ECO:0000256" key="8">
    <source>
        <dbReference type="ARBA" id="ARBA00023132"/>
    </source>
</evidence>
<evidence type="ECO:0000313" key="11">
    <source>
        <dbReference type="EMBL" id="SCU92645.1"/>
    </source>
</evidence>
<feature type="compositionally biased region" description="Polar residues" evidence="10">
    <location>
        <begin position="137"/>
        <end position="165"/>
    </location>
</feature>
<gene>
    <name evidence="11" type="ORF">LAME_0F00870G</name>
</gene>
<evidence type="ECO:0000313" key="12">
    <source>
        <dbReference type="Proteomes" id="UP000191144"/>
    </source>
</evidence>
<keyword evidence="12" id="KW-1185">Reference proteome</keyword>
<evidence type="ECO:0000256" key="7">
    <source>
        <dbReference type="ARBA" id="ARBA00023010"/>
    </source>
</evidence>
<feature type="region of interest" description="Disordered" evidence="10">
    <location>
        <begin position="1"/>
        <end position="191"/>
    </location>
</feature>
<evidence type="ECO:0000256" key="10">
    <source>
        <dbReference type="SAM" id="MobiDB-lite"/>
    </source>
</evidence>
<comment type="subcellular location">
    <subcellularLocation>
        <location evidence="1">Nucleus membrane</location>
        <topology evidence="1">Peripheral membrane protein</topology>
        <orientation evidence="1">Cytoplasmic side</orientation>
    </subcellularLocation>
    <subcellularLocation>
        <location evidence="3">Nucleus membrane</location>
        <topology evidence="3">Peripheral membrane protein</topology>
        <orientation evidence="3">Nucleoplasmic side</orientation>
    </subcellularLocation>
    <subcellularLocation>
        <location evidence="2">Nucleus</location>
        <location evidence="2">Nuclear pore complex</location>
    </subcellularLocation>
</comment>
<organism evidence="11 12">
    <name type="scientific">Lachancea meyersii CBS 8951</name>
    <dbReference type="NCBI Taxonomy" id="1266667"/>
    <lineage>
        <taxon>Eukaryota</taxon>
        <taxon>Fungi</taxon>
        <taxon>Dikarya</taxon>
        <taxon>Ascomycota</taxon>
        <taxon>Saccharomycotina</taxon>
        <taxon>Saccharomycetes</taxon>
        <taxon>Saccharomycetales</taxon>
        <taxon>Saccharomycetaceae</taxon>
        <taxon>Lachancea</taxon>
    </lineage>
</organism>
<keyword evidence="4" id="KW-0813">Transport</keyword>
<sequence length="512" mass="53012">MFNSGRASSASAGNGVGGGSLFGQNKPAGGGLFGQSNQQGQSGGLFGQGAQQNQTSGSQFGQGAQQGVGGSQFGQNTQNSNAQGQNATGTGFFGQNTQNTQNTGTGLFGQQGAASGLSNAANSGLRSGSTPGGGLFGQNTQNTSNPTGGLFGQNSNASGGTSSGIFGSKPSGLGTSSAAPSGGLFGNTSSNNTTTANNSVSGGLFGNASKNTGFNNSGGLFGNSSNNAASTTSTGLFGGNNSGSTTSTGLFGGNNAVQTSSGGLFGNKPAGTSLFGSANTNNALQPQMQMQPALQTLSQLPVNPMTRIADLPPQIRQEIEQLDQYIQRQVAISQHLKADSEDHMELIRSIPRDIKFLQTTHSLTHQSLIQDLRKITGIKDTIDQSMADCQTFSTILQQIITPGSKISSLELDKFFQDKILHYKHKLDEYFYVLSDIESAVQGIERDMFGATSTDGGCDSSGDRMNWKTGINAIVSTVLEEFELFMDMAERVAELHQRVKEISGDLKSSMVKV</sequence>
<dbReference type="OrthoDB" id="2538017at2759"/>
<feature type="compositionally biased region" description="Low complexity" evidence="10">
    <location>
        <begin position="1"/>
        <end position="13"/>
    </location>
</feature>
<evidence type="ECO:0000256" key="2">
    <source>
        <dbReference type="ARBA" id="ARBA00004567"/>
    </source>
</evidence>
<evidence type="ECO:0000256" key="9">
    <source>
        <dbReference type="ARBA" id="ARBA00023242"/>
    </source>
</evidence>
<evidence type="ECO:0000256" key="1">
    <source>
        <dbReference type="ARBA" id="ARBA00004335"/>
    </source>
</evidence>
<dbReference type="GO" id="GO:0044613">
    <property type="term" value="C:nuclear pore central transport channel"/>
    <property type="evidence" value="ECO:0007669"/>
    <property type="project" value="UniProtKB-ARBA"/>
</dbReference>
<dbReference type="Pfam" id="PF13634">
    <property type="entry name" value="Nucleoporin_FG"/>
    <property type="match status" value="2"/>
</dbReference>
<keyword evidence="9" id="KW-0539">Nucleus</keyword>
<dbReference type="PANTHER" id="PTHR13437">
    <property type="entry name" value="NUCLEOPORIN P58/P45 NUCLEOPORIN-LIKE PROTEIN 1"/>
    <property type="match status" value="1"/>
</dbReference>
<keyword evidence="7" id="KW-0811">Translocation</keyword>
<name>A0A1G4JPG9_9SACH</name>
<evidence type="ECO:0000256" key="3">
    <source>
        <dbReference type="ARBA" id="ARBA00004620"/>
    </source>
</evidence>
<keyword evidence="6" id="KW-0653">Protein transport</keyword>